<dbReference type="AlphaFoldDB" id="A0A1V2H800"/>
<dbReference type="SUPFAM" id="SSF54593">
    <property type="entry name" value="Glyoxalase/Bleomycin resistance protein/Dihydroxybiphenyl dioxygenase"/>
    <property type="match status" value="1"/>
</dbReference>
<dbReference type="PANTHER" id="PTHR40265">
    <property type="entry name" value="BLL2707 PROTEIN"/>
    <property type="match status" value="1"/>
</dbReference>
<keyword evidence="3" id="KW-1185">Reference proteome</keyword>
<feature type="domain" description="VOC" evidence="1">
    <location>
        <begin position="3"/>
        <end position="138"/>
    </location>
</feature>
<evidence type="ECO:0000313" key="3">
    <source>
        <dbReference type="Proteomes" id="UP000188879"/>
    </source>
</evidence>
<dbReference type="Gene3D" id="3.10.180.10">
    <property type="entry name" value="2,3-Dihydroxybiphenyl 1,2-Dioxygenase, domain 1"/>
    <property type="match status" value="1"/>
</dbReference>
<dbReference type="PROSITE" id="PS51819">
    <property type="entry name" value="VOC"/>
    <property type="match status" value="1"/>
</dbReference>
<evidence type="ECO:0000313" key="2">
    <source>
        <dbReference type="EMBL" id="ONG58881.1"/>
    </source>
</evidence>
<organism evidence="2 3">
    <name type="scientific">Teichococcus deserti</name>
    <dbReference type="NCBI Taxonomy" id="1817963"/>
    <lineage>
        <taxon>Bacteria</taxon>
        <taxon>Pseudomonadati</taxon>
        <taxon>Pseudomonadota</taxon>
        <taxon>Alphaproteobacteria</taxon>
        <taxon>Acetobacterales</taxon>
        <taxon>Roseomonadaceae</taxon>
        <taxon>Roseomonas</taxon>
    </lineage>
</organism>
<dbReference type="InterPro" id="IPR037523">
    <property type="entry name" value="VOC_core"/>
</dbReference>
<dbReference type="EMBL" id="MLCO01000009">
    <property type="protein sequence ID" value="ONG58881.1"/>
    <property type="molecule type" value="Genomic_DNA"/>
</dbReference>
<gene>
    <name evidence="2" type="ORF">BKE38_01360</name>
</gene>
<evidence type="ECO:0000259" key="1">
    <source>
        <dbReference type="PROSITE" id="PS51819"/>
    </source>
</evidence>
<sequence length="293" mass="31473">MPGIDHPLVLVRDIERARGFYARLGFTMTPVGLHPWGTSTTLAVLERSLLEVMSVYDESLTGGYGTGDFFFGRHMQEALAEREGLSLVALHSKDAAGDRADMASRGIEPSGAIHFRRRVKVPGGDWDEAVVELEVLRDKALPRVSHFLCQQHKPELIWVPSWMQHANTARYIGAVTYRAPDPAPVLARLSAMFGGVAPVEHAFGWEVATGQGVFRVLRPGAWGAVFADAPQPVMASEENAGAAIDIAVADLAAARRVLAEAGIETCETPGGPAVRDITACGNALIRFVPAPMG</sequence>
<dbReference type="InterPro" id="IPR029068">
    <property type="entry name" value="Glyas_Bleomycin-R_OHBP_Dase"/>
</dbReference>
<comment type="caution">
    <text evidence="2">The sequence shown here is derived from an EMBL/GenBank/DDBJ whole genome shotgun (WGS) entry which is preliminary data.</text>
</comment>
<dbReference type="Pfam" id="PF13468">
    <property type="entry name" value="Glyoxalase_3"/>
    <property type="match status" value="1"/>
</dbReference>
<protein>
    <recommendedName>
        <fullName evidence="1">VOC domain-containing protein</fullName>
    </recommendedName>
</protein>
<dbReference type="Proteomes" id="UP000188879">
    <property type="component" value="Unassembled WGS sequence"/>
</dbReference>
<dbReference type="InterPro" id="IPR025870">
    <property type="entry name" value="Glyoxalase-like_dom"/>
</dbReference>
<reference evidence="2 3" key="1">
    <citation type="submission" date="2016-10" db="EMBL/GenBank/DDBJ databases">
        <title>Draft Genome sequence of Roseomonas sp. strain M3.</title>
        <authorList>
            <person name="Subhash Y."/>
            <person name="Lee S."/>
        </authorList>
    </citation>
    <scope>NUCLEOTIDE SEQUENCE [LARGE SCALE GENOMIC DNA]</scope>
    <source>
        <strain evidence="2 3">M3</strain>
    </source>
</reference>
<accession>A0A1V2H800</accession>
<name>A0A1V2H800_9PROT</name>
<proteinExistence type="predicted"/>
<dbReference type="PANTHER" id="PTHR40265:SF1">
    <property type="entry name" value="GLYOXALASE-LIKE DOMAIN-CONTAINING PROTEIN"/>
    <property type="match status" value="1"/>
</dbReference>